<comment type="caution">
    <text evidence="2">The sequence shown here is derived from an EMBL/GenBank/DDBJ whole genome shotgun (WGS) entry which is preliminary data.</text>
</comment>
<feature type="coiled-coil region" evidence="1">
    <location>
        <begin position="26"/>
        <end position="60"/>
    </location>
</feature>
<dbReference type="SUPFAM" id="SSF52047">
    <property type="entry name" value="RNI-like"/>
    <property type="match status" value="1"/>
</dbReference>
<name>A0AAV9ZSM7_9AGAR</name>
<dbReference type="EMBL" id="JAWWNJ010000115">
    <property type="protein sequence ID" value="KAK6991845.1"/>
    <property type="molecule type" value="Genomic_DNA"/>
</dbReference>
<accession>A0AAV9ZSM7</accession>
<organism evidence="2 3">
    <name type="scientific">Favolaschia claudopus</name>
    <dbReference type="NCBI Taxonomy" id="2862362"/>
    <lineage>
        <taxon>Eukaryota</taxon>
        <taxon>Fungi</taxon>
        <taxon>Dikarya</taxon>
        <taxon>Basidiomycota</taxon>
        <taxon>Agaricomycotina</taxon>
        <taxon>Agaricomycetes</taxon>
        <taxon>Agaricomycetidae</taxon>
        <taxon>Agaricales</taxon>
        <taxon>Marasmiineae</taxon>
        <taxon>Mycenaceae</taxon>
        <taxon>Favolaschia</taxon>
    </lineage>
</organism>
<evidence type="ECO:0000313" key="3">
    <source>
        <dbReference type="Proteomes" id="UP001362999"/>
    </source>
</evidence>
<dbReference type="Proteomes" id="UP001362999">
    <property type="component" value="Unassembled WGS sequence"/>
</dbReference>
<sequence length="513" mass="58554">MSEFSLAVDNWIGLAMDRRAALMPEYEDISEQISILRKELVRAERKANRLSAAVDECHSQLSTLQYQPAVFLRSPVRRLPPELVCEIFEWVVLNGHKRIVHHVMVPATAWKLAHVCRAWRDIARGYAPLWTDIEIDHSAQDLHLYVHPELDVADLPSRDDAQEALVTQLQLSQPAGLSICVYVPEFHSLEGDLYDTLCALMEESNRWLRFTLAWWRDQDIPSLSQIKGRLAQLEYLALDARGECWPSDSEFTDTFSLAPRLREIDADISGLDAYRSVLCLSHHRLTHVRLCGLRSLVFDILRLQSNTVIDAVLFLVDETDEASLNPPASVELPYLKRLSLNNDWRCECLVMPALTHLTLSGHIGDILSILNRSQCQLQTLDFDDCDIQPDTLHSLLRSVAAVLHHLRVGFGFHSYVREDFAGVTLQALMSSDSFQGLRCLELDGFREQVHKMVCDVLESLWNRPIEIRSLARVRLYPDDAFSDAIRTRVERLRTEGLDAKLEEKKKDISDDGL</sequence>
<dbReference type="AlphaFoldDB" id="A0AAV9ZSM7"/>
<keyword evidence="1" id="KW-0175">Coiled coil</keyword>
<evidence type="ECO:0000256" key="1">
    <source>
        <dbReference type="SAM" id="Coils"/>
    </source>
</evidence>
<dbReference type="Gene3D" id="3.80.10.10">
    <property type="entry name" value="Ribonuclease Inhibitor"/>
    <property type="match status" value="1"/>
</dbReference>
<evidence type="ECO:0000313" key="2">
    <source>
        <dbReference type="EMBL" id="KAK6991845.1"/>
    </source>
</evidence>
<reference evidence="2 3" key="1">
    <citation type="journal article" date="2024" name="J Genomics">
        <title>Draft genome sequencing and assembly of Favolaschia claudopus CIRM-BRFM 2984 isolated from oak limbs.</title>
        <authorList>
            <person name="Navarro D."/>
            <person name="Drula E."/>
            <person name="Chaduli D."/>
            <person name="Cazenave R."/>
            <person name="Ahrendt S."/>
            <person name="Wang J."/>
            <person name="Lipzen A."/>
            <person name="Daum C."/>
            <person name="Barry K."/>
            <person name="Grigoriev I.V."/>
            <person name="Favel A."/>
            <person name="Rosso M.N."/>
            <person name="Martin F."/>
        </authorList>
    </citation>
    <scope>NUCLEOTIDE SEQUENCE [LARGE SCALE GENOMIC DNA]</scope>
    <source>
        <strain evidence="2 3">CIRM-BRFM 2984</strain>
    </source>
</reference>
<dbReference type="InterPro" id="IPR032675">
    <property type="entry name" value="LRR_dom_sf"/>
</dbReference>
<evidence type="ECO:0008006" key="4">
    <source>
        <dbReference type="Google" id="ProtNLM"/>
    </source>
</evidence>
<protein>
    <recommendedName>
        <fullName evidence="4">F-box domain-containing protein</fullName>
    </recommendedName>
</protein>
<proteinExistence type="predicted"/>
<keyword evidence="3" id="KW-1185">Reference proteome</keyword>
<gene>
    <name evidence="2" type="ORF">R3P38DRAFT_3091159</name>
</gene>